<sequence length="952" mass="99110">MQKHRVFIRFIQLCCAALSALLLLVGCEGDKGDRGAAGISTGVLAGTVTNSLTNTPVAGATISLSPTIEGVGTISTDSTGHYSASLPLTVYSVTVSAANYTSQTFTAAVTAGQTTTHDVSLVPVSNATVSVAPVNNAAPGQIVQLTALPAIFNHTTSTTTFHFVQTSGPPVTFTNVSTAAPTVTLPNRTAFKQALAAFEAPRKSVDPNTGFALFSSLNRTQVLGLTNQAVSHGLSVGVTVTMTTSHGDVVTAPTTINLKSFFVPQTSTRNVPIGQPVLLQGKKYTTNQFSSTANPALQTSWNWTLTYTAPPGGGTSAAVLNDPTTRYPDFTPDVVGTYTVTETVSGQTLTIYAGTWQGAITGLDPNGDPTADPNAAGANAGITGCPCHYQSGESQRGKFTNAWNHSGHAHIVSGLTANLPGGPTLQNLTDPNGHWTPIGCGPCHTVGFQQYSTAIKANGFLQVGRAEGFILPNGNAAVPKGPNAWTTTVRTYPRTASLMQIQCENCHGPNNSPGHTTTGNPTGTPSTNPAPATNNDFFARVSWSSDVCGVCHGEPTRHGKWQQWRESGHGDFETAMFEGITGSNATSLGSINPSCGGCHTGQAFGRFNRQLQGGNASRTLTSTNLNDPVLTAVNLDTVQPQVCVTCHGPHNPGTKSGLTGSIVGLAGYDPTYGTTWVGTTPLLPAGFQASGVGKGALCIVCHNSRNGEPVAGAGNPQLHETGNPVFDQLSTNLSTLKIRPSSYQTPHDAAQGDVLMGRNAYFVQGVRSSHSLIADTCVNCHMELMPAPNDLDPARLGTNHFFAVNLDTANICANCHQFSGGQIQDAFQAQLNALVTAIASKIYFIKTASLTGTGHMPSQDAATVTVALTFSPTVTVTGSSNGAANTSGAVSIATYLRGVTYKGTTYTNGVIGLLYEAIWNAALLTNDSSMGVHNPRFENDVAQETFIRVSTF</sequence>
<proteinExistence type="predicted"/>
<dbReference type="GO" id="GO:0004180">
    <property type="term" value="F:carboxypeptidase activity"/>
    <property type="evidence" value="ECO:0007669"/>
    <property type="project" value="UniProtKB-KW"/>
</dbReference>
<feature type="region of interest" description="Disordered" evidence="4">
    <location>
        <begin position="505"/>
        <end position="530"/>
    </location>
</feature>
<gene>
    <name evidence="7" type="ORF">JFN93_24705</name>
</gene>
<keyword evidence="3" id="KW-0349">Heme</keyword>
<dbReference type="InterPro" id="IPR009056">
    <property type="entry name" value="Cyt_c-like_dom"/>
</dbReference>
<dbReference type="PROSITE" id="PS51257">
    <property type="entry name" value="PROKAR_LIPOPROTEIN"/>
    <property type="match status" value="1"/>
</dbReference>
<dbReference type="Proteomes" id="UP000636888">
    <property type="component" value="Unassembled WGS sequence"/>
</dbReference>
<evidence type="ECO:0000256" key="1">
    <source>
        <dbReference type="ARBA" id="ARBA00022723"/>
    </source>
</evidence>
<keyword evidence="7" id="KW-0121">Carboxypeptidase</keyword>
<evidence type="ECO:0000313" key="8">
    <source>
        <dbReference type="Proteomes" id="UP000636888"/>
    </source>
</evidence>
<feature type="compositionally biased region" description="Low complexity" evidence="4">
    <location>
        <begin position="508"/>
        <end position="530"/>
    </location>
</feature>
<keyword evidence="7" id="KW-0645">Protease</keyword>
<evidence type="ECO:0000313" key="7">
    <source>
        <dbReference type="EMBL" id="MBJ6727922.1"/>
    </source>
</evidence>
<evidence type="ECO:0000256" key="5">
    <source>
        <dbReference type="SAM" id="SignalP"/>
    </source>
</evidence>
<evidence type="ECO:0000256" key="4">
    <source>
        <dbReference type="SAM" id="MobiDB-lite"/>
    </source>
</evidence>
<dbReference type="SUPFAM" id="SSF49464">
    <property type="entry name" value="Carboxypeptidase regulatory domain-like"/>
    <property type="match status" value="1"/>
</dbReference>
<dbReference type="GO" id="GO:0009055">
    <property type="term" value="F:electron transfer activity"/>
    <property type="evidence" value="ECO:0007669"/>
    <property type="project" value="InterPro"/>
</dbReference>
<organism evidence="7 8">
    <name type="scientific">Geomesophilobacter sediminis</name>
    <dbReference type="NCBI Taxonomy" id="2798584"/>
    <lineage>
        <taxon>Bacteria</taxon>
        <taxon>Pseudomonadati</taxon>
        <taxon>Thermodesulfobacteriota</taxon>
        <taxon>Desulfuromonadia</taxon>
        <taxon>Geobacterales</taxon>
        <taxon>Geobacteraceae</taxon>
        <taxon>Geomesophilobacter</taxon>
    </lineage>
</organism>
<feature type="domain" description="Cytochrome c" evidence="6">
    <location>
        <begin position="752"/>
        <end position="900"/>
    </location>
</feature>
<dbReference type="EMBL" id="JAEMHM010000033">
    <property type="protein sequence ID" value="MBJ6727922.1"/>
    <property type="molecule type" value="Genomic_DNA"/>
</dbReference>
<dbReference type="AlphaFoldDB" id="A0A8J7M3D0"/>
<keyword evidence="8" id="KW-1185">Reference proteome</keyword>
<feature type="signal peptide" evidence="5">
    <location>
        <begin position="1"/>
        <end position="19"/>
    </location>
</feature>
<dbReference type="RefSeq" id="WP_199387062.1">
    <property type="nucleotide sequence ID" value="NZ_JAEMHM010000033.1"/>
</dbReference>
<evidence type="ECO:0000256" key="2">
    <source>
        <dbReference type="ARBA" id="ARBA00023004"/>
    </source>
</evidence>
<dbReference type="Gene3D" id="1.10.1130.10">
    <property type="entry name" value="Flavocytochrome C3, Chain A"/>
    <property type="match status" value="2"/>
</dbReference>
<dbReference type="GO" id="GO:0020037">
    <property type="term" value="F:heme binding"/>
    <property type="evidence" value="ECO:0007669"/>
    <property type="project" value="InterPro"/>
</dbReference>
<dbReference type="GO" id="GO:0046872">
    <property type="term" value="F:metal ion binding"/>
    <property type="evidence" value="ECO:0007669"/>
    <property type="project" value="UniProtKB-KW"/>
</dbReference>
<keyword evidence="7" id="KW-0378">Hydrolase</keyword>
<name>A0A8J7M3D0_9BACT</name>
<keyword evidence="1 3" id="KW-0479">Metal-binding</keyword>
<feature type="chain" id="PRO_5035206813" evidence="5">
    <location>
        <begin position="20"/>
        <end position="952"/>
    </location>
</feature>
<comment type="caution">
    <text evidence="7">The sequence shown here is derived from an EMBL/GenBank/DDBJ whole genome shotgun (WGS) entry which is preliminary data.</text>
</comment>
<dbReference type="InterPro" id="IPR036280">
    <property type="entry name" value="Multihaem_cyt_sf"/>
</dbReference>
<keyword evidence="2 3" id="KW-0408">Iron</keyword>
<accession>A0A8J7M3D0</accession>
<dbReference type="InterPro" id="IPR008969">
    <property type="entry name" value="CarboxyPept-like_regulatory"/>
</dbReference>
<evidence type="ECO:0000259" key="6">
    <source>
        <dbReference type="PROSITE" id="PS51007"/>
    </source>
</evidence>
<protein>
    <submittedName>
        <fullName evidence="7">Carboxypeptidase regulatory-like domain-containing protein</fullName>
    </submittedName>
</protein>
<evidence type="ECO:0000256" key="3">
    <source>
        <dbReference type="PROSITE-ProRule" id="PRU00433"/>
    </source>
</evidence>
<reference evidence="7" key="1">
    <citation type="submission" date="2020-12" db="EMBL/GenBank/DDBJ databases">
        <title>Geomonas sp. Red875, isolated from river sediment.</title>
        <authorList>
            <person name="Xu Z."/>
            <person name="Zhang Z."/>
            <person name="Masuda Y."/>
            <person name="Itoh H."/>
            <person name="Senoo K."/>
        </authorList>
    </citation>
    <scope>NUCLEOTIDE SEQUENCE</scope>
    <source>
        <strain evidence="7">Red875</strain>
    </source>
</reference>
<dbReference type="SUPFAM" id="SSF48695">
    <property type="entry name" value="Multiheme cytochromes"/>
    <property type="match status" value="1"/>
</dbReference>
<dbReference type="Gene3D" id="2.60.40.1120">
    <property type="entry name" value="Carboxypeptidase-like, regulatory domain"/>
    <property type="match status" value="1"/>
</dbReference>
<dbReference type="PROSITE" id="PS51007">
    <property type="entry name" value="CYTC"/>
    <property type="match status" value="1"/>
</dbReference>
<keyword evidence="5" id="KW-0732">Signal</keyword>